<gene>
    <name evidence="2" type="ORF">BV510_28335</name>
    <name evidence="3" type="ORF">CRI78_17665</name>
</gene>
<reference evidence="3 5" key="2">
    <citation type="submission" date="2017-10" db="EMBL/GenBank/DDBJ databases">
        <title>The new phylogeny of genus Mycobacterium.</title>
        <authorList>
            <person name="Tortoli E."/>
            <person name="Trovato A."/>
            <person name="Cirillo D.M."/>
        </authorList>
    </citation>
    <scope>NUCLEOTIDE SEQUENCE [LARGE SCALE GENOMIC DNA]</scope>
    <source>
        <strain evidence="3 5">IP141170001</strain>
    </source>
</reference>
<dbReference type="STRING" id="1801.BRW64_23495"/>
<reference evidence="2 4" key="1">
    <citation type="submission" date="2016-09" db="EMBL/GenBank/DDBJ databases">
        <title>genome sequences of unsequenced Mycobacteria.</title>
        <authorList>
            <person name="Greninger A.L."/>
            <person name="Jerome K.R."/>
            <person name="Mcnair B."/>
            <person name="Wallis C."/>
            <person name="Fang F."/>
        </authorList>
    </citation>
    <scope>NUCLEOTIDE SEQUENCE [LARGE SCALE GENOMIC DNA]</scope>
    <source>
        <strain evidence="2 4">BM1</strain>
    </source>
</reference>
<organism evidence="3 5">
    <name type="scientific">Mycolicibacterium diernhoferi</name>
    <dbReference type="NCBI Taxonomy" id="1801"/>
    <lineage>
        <taxon>Bacteria</taxon>
        <taxon>Bacillati</taxon>
        <taxon>Actinomycetota</taxon>
        <taxon>Actinomycetes</taxon>
        <taxon>Mycobacteriales</taxon>
        <taxon>Mycobacteriaceae</taxon>
        <taxon>Mycolicibacterium</taxon>
    </lineage>
</organism>
<evidence type="ECO:0000313" key="3">
    <source>
        <dbReference type="EMBL" id="PEG53210.1"/>
    </source>
</evidence>
<evidence type="ECO:0000313" key="4">
    <source>
        <dbReference type="Proteomes" id="UP000191039"/>
    </source>
</evidence>
<proteinExistence type="predicted"/>
<dbReference type="Proteomes" id="UP000191039">
    <property type="component" value="Unassembled WGS sequence"/>
</dbReference>
<feature type="chain" id="PRO_5044564032" description="DUF4189 domain-containing protein" evidence="1">
    <location>
        <begin position="34"/>
        <end position="149"/>
    </location>
</feature>
<dbReference type="EMBL" id="MIJD01000506">
    <property type="protein sequence ID" value="OPE45362.1"/>
    <property type="molecule type" value="Genomic_DNA"/>
</dbReference>
<evidence type="ECO:0000313" key="5">
    <source>
        <dbReference type="Proteomes" id="UP000220340"/>
    </source>
</evidence>
<protein>
    <recommendedName>
        <fullName evidence="6">DUF4189 domain-containing protein</fullName>
    </recommendedName>
</protein>
<evidence type="ECO:0008006" key="6">
    <source>
        <dbReference type="Google" id="ProtNLM"/>
    </source>
</evidence>
<dbReference type="EMBL" id="PDCR01000022">
    <property type="protein sequence ID" value="PEG53210.1"/>
    <property type="molecule type" value="Genomic_DNA"/>
</dbReference>
<feature type="signal peptide" evidence="1">
    <location>
        <begin position="1"/>
        <end position="33"/>
    </location>
</feature>
<sequence length="149" mass="13995">MVVIRGVSAGVLLAAASALGVTATLYGASPAVAGGPGGVVEDTVVSRAVGSGLSGGLLAGYTATGPTNEAAAAAVVSVCQQAGAEQCSSDEVTNDIFCVVTVGADDGSGIVAGGAGATVEEARGDAFSNAVRAGVNLDPAARVLASSCP</sequence>
<name>A0A1Q4H6P8_9MYCO</name>
<evidence type="ECO:0000256" key="1">
    <source>
        <dbReference type="SAM" id="SignalP"/>
    </source>
</evidence>
<dbReference type="RefSeq" id="WP_073858876.1">
    <property type="nucleotide sequence ID" value="NZ_BAAATC010000004.1"/>
</dbReference>
<dbReference type="Proteomes" id="UP000220340">
    <property type="component" value="Unassembled WGS sequence"/>
</dbReference>
<comment type="caution">
    <text evidence="3">The sequence shown here is derived from an EMBL/GenBank/DDBJ whole genome shotgun (WGS) entry which is preliminary data.</text>
</comment>
<keyword evidence="5" id="KW-1185">Reference proteome</keyword>
<evidence type="ECO:0000313" key="2">
    <source>
        <dbReference type="EMBL" id="OPE45362.1"/>
    </source>
</evidence>
<keyword evidence="1" id="KW-0732">Signal</keyword>
<dbReference type="AlphaFoldDB" id="A0A1Q4H6P8"/>
<accession>A0A1Q4H6P8</accession>